<reference evidence="1" key="2">
    <citation type="submission" date="2022-06" db="UniProtKB">
        <authorList>
            <consortium name="EnsemblMetazoa"/>
        </authorList>
    </citation>
    <scope>IDENTIFICATION</scope>
    <source>
        <strain evidence="1">PS312</strain>
    </source>
</reference>
<evidence type="ECO:0000313" key="1">
    <source>
        <dbReference type="EnsemblMetazoa" id="PPA35862.1"/>
    </source>
</evidence>
<keyword evidence="2" id="KW-1185">Reference proteome</keyword>
<protein>
    <submittedName>
        <fullName evidence="1">Uncharacterized protein</fullName>
    </submittedName>
</protein>
<reference evidence="2" key="1">
    <citation type="journal article" date="2008" name="Nat. Genet.">
        <title>The Pristionchus pacificus genome provides a unique perspective on nematode lifestyle and parasitism.</title>
        <authorList>
            <person name="Dieterich C."/>
            <person name="Clifton S.W."/>
            <person name="Schuster L.N."/>
            <person name="Chinwalla A."/>
            <person name="Delehaunty K."/>
            <person name="Dinkelacker I."/>
            <person name="Fulton L."/>
            <person name="Fulton R."/>
            <person name="Godfrey J."/>
            <person name="Minx P."/>
            <person name="Mitreva M."/>
            <person name="Roeseler W."/>
            <person name="Tian H."/>
            <person name="Witte H."/>
            <person name="Yang S.P."/>
            <person name="Wilson R.K."/>
            <person name="Sommer R.J."/>
        </authorList>
    </citation>
    <scope>NUCLEOTIDE SEQUENCE [LARGE SCALE GENOMIC DNA]</scope>
    <source>
        <strain evidence="2">PS312</strain>
    </source>
</reference>
<name>A0A2A6BKI4_PRIPA</name>
<proteinExistence type="predicted"/>
<accession>A0A2A6BKI4</accession>
<evidence type="ECO:0000313" key="2">
    <source>
        <dbReference type="Proteomes" id="UP000005239"/>
    </source>
</evidence>
<dbReference type="Proteomes" id="UP000005239">
    <property type="component" value="Unassembled WGS sequence"/>
</dbReference>
<dbReference type="EnsemblMetazoa" id="PPA35862.1">
    <property type="protein sequence ID" value="PPA35862.1"/>
    <property type="gene ID" value="WBGene00274231"/>
</dbReference>
<accession>A0A8R1YTG8</accession>
<dbReference type="AlphaFoldDB" id="A0A2A6BKI4"/>
<sequence length="142" mass="15531">MVCAALAIALLCFLSVASADPVPPKFQLIESQIYAIYNRATSRNTRSDYNFHSSFASGQLRCSYTYTPHNTANAPLSKVIAVEFNRAMGSLIENQVKTHFTQHTKCNANLDTVADDGVAPGHLHCDTTIACRRSLFGLISMC</sequence>
<gene>
    <name evidence="1" type="primary">WBGene00274231</name>
</gene>
<organism evidence="1 2">
    <name type="scientific">Pristionchus pacificus</name>
    <name type="common">Parasitic nematode worm</name>
    <dbReference type="NCBI Taxonomy" id="54126"/>
    <lineage>
        <taxon>Eukaryota</taxon>
        <taxon>Metazoa</taxon>
        <taxon>Ecdysozoa</taxon>
        <taxon>Nematoda</taxon>
        <taxon>Chromadorea</taxon>
        <taxon>Rhabditida</taxon>
        <taxon>Rhabditina</taxon>
        <taxon>Diplogasteromorpha</taxon>
        <taxon>Diplogasteroidea</taxon>
        <taxon>Neodiplogasteridae</taxon>
        <taxon>Pristionchus</taxon>
    </lineage>
</organism>